<dbReference type="Proteomes" id="UP000887580">
    <property type="component" value="Unplaced"/>
</dbReference>
<proteinExistence type="predicted"/>
<accession>A0AC35ERJ0</accession>
<reference evidence="2" key="1">
    <citation type="submission" date="2022-11" db="UniProtKB">
        <authorList>
            <consortium name="WormBaseParasite"/>
        </authorList>
    </citation>
    <scope>IDENTIFICATION</scope>
</reference>
<protein>
    <submittedName>
        <fullName evidence="2">Uncharacterized protein</fullName>
    </submittedName>
</protein>
<evidence type="ECO:0000313" key="1">
    <source>
        <dbReference type="Proteomes" id="UP000887580"/>
    </source>
</evidence>
<name>A0AC35ERJ0_9BILA</name>
<organism evidence="1 2">
    <name type="scientific">Panagrolaimus sp. PS1159</name>
    <dbReference type="NCBI Taxonomy" id="55785"/>
    <lineage>
        <taxon>Eukaryota</taxon>
        <taxon>Metazoa</taxon>
        <taxon>Ecdysozoa</taxon>
        <taxon>Nematoda</taxon>
        <taxon>Chromadorea</taxon>
        <taxon>Rhabditida</taxon>
        <taxon>Tylenchina</taxon>
        <taxon>Panagrolaimomorpha</taxon>
        <taxon>Panagrolaimoidea</taxon>
        <taxon>Panagrolaimidae</taxon>
        <taxon>Panagrolaimus</taxon>
    </lineage>
</organism>
<dbReference type="WBParaSite" id="PS1159_v2.g10207.t2">
    <property type="protein sequence ID" value="PS1159_v2.g10207.t2"/>
    <property type="gene ID" value="PS1159_v2.g10207"/>
</dbReference>
<evidence type="ECO:0000313" key="2">
    <source>
        <dbReference type="WBParaSite" id="PS1159_v2.g10207.t2"/>
    </source>
</evidence>
<sequence>MTQEHTIYNLERQSKEVSEYPIHTLARQAGFRNTREMLEDWFGDLVDTEGETIRAYSSLYDTPELQHIISLQERTNLQERTKMKTRKGGFTRRGRGGGGRGGGRAGQATNRPIPLRAPPIVGRRDPPPQPPPMRRQYSPPRRQQSPPRRQPSPPRRQMSPPR</sequence>